<accession>A0A7Z0MNG7</accession>
<dbReference type="SUPFAM" id="SSF51206">
    <property type="entry name" value="cAMP-binding domain-like"/>
    <property type="match status" value="1"/>
</dbReference>
<sequence>MKHLILLTKGQVRGYRPGEDGRAITLYHVGVGESCILTASCILNTQTFPAIAEIEQDAEGSAVPTKQMLQWLKTEPQWQQYIFSLLSQRMSELISLVDALAFRNLDVRLAAWLLEHSNDQHRIGITHQSLAEELASSREVIAA</sequence>
<dbReference type="Gene3D" id="1.10.10.10">
    <property type="entry name" value="Winged helix-like DNA-binding domain superfamily/Winged helix DNA-binding domain"/>
    <property type="match status" value="1"/>
</dbReference>
<protein>
    <submittedName>
        <fullName evidence="1">Crp/Fnr family transcriptional regulator</fullName>
    </submittedName>
</protein>
<dbReference type="InterPro" id="IPR036388">
    <property type="entry name" value="WH-like_DNA-bd_sf"/>
</dbReference>
<evidence type="ECO:0000313" key="2">
    <source>
        <dbReference type="Proteomes" id="UP000537890"/>
    </source>
</evidence>
<proteinExistence type="predicted"/>
<dbReference type="EMBL" id="JACCHS010000042">
    <property type="protein sequence ID" value="NYT46804.1"/>
    <property type="molecule type" value="Genomic_DNA"/>
</dbReference>
<evidence type="ECO:0000313" key="1">
    <source>
        <dbReference type="EMBL" id="NYT46804.1"/>
    </source>
</evidence>
<dbReference type="InterPro" id="IPR014710">
    <property type="entry name" value="RmlC-like_jellyroll"/>
</dbReference>
<dbReference type="InterPro" id="IPR018490">
    <property type="entry name" value="cNMP-bd_dom_sf"/>
</dbReference>
<organism evidence="1 2">
    <name type="scientific">Candidatus Methanofishera endochildressiae</name>
    <dbReference type="NCBI Taxonomy" id="2738884"/>
    <lineage>
        <taxon>Bacteria</taxon>
        <taxon>Pseudomonadati</taxon>
        <taxon>Pseudomonadota</taxon>
        <taxon>Gammaproteobacteria</taxon>
        <taxon>Candidatus Methanofishera</taxon>
    </lineage>
</organism>
<dbReference type="Gene3D" id="2.60.120.10">
    <property type="entry name" value="Jelly Rolls"/>
    <property type="match status" value="1"/>
</dbReference>
<gene>
    <name evidence="1" type="ORF">H0A75_03340</name>
</gene>
<reference evidence="1 2" key="1">
    <citation type="submission" date="2020-05" db="EMBL/GenBank/DDBJ databases">
        <title>Horizontal transmission and recombination maintain forever young bacterial symbiont genomes.</title>
        <authorList>
            <person name="Russell S.L."/>
            <person name="Pepper-Tunick E."/>
            <person name="Svedberg J."/>
            <person name="Byrne A."/>
            <person name="Ruelas Castillo J."/>
            <person name="Vollmers C."/>
            <person name="Beinart R.A."/>
            <person name="Corbett-Detig R."/>
        </authorList>
    </citation>
    <scope>NUCLEOTIDE SEQUENCE [LARGE SCALE GENOMIC DNA]</scope>
    <source>
        <strain evidence="1">4727-3</strain>
    </source>
</reference>
<dbReference type="AlphaFoldDB" id="A0A7Z0MNG7"/>
<comment type="caution">
    <text evidence="1">The sequence shown here is derived from an EMBL/GenBank/DDBJ whole genome shotgun (WGS) entry which is preliminary data.</text>
</comment>
<name>A0A7Z0MNG7_9GAMM</name>
<dbReference type="Proteomes" id="UP000537890">
    <property type="component" value="Unassembled WGS sequence"/>
</dbReference>